<dbReference type="InterPro" id="IPR015947">
    <property type="entry name" value="PUA-like_sf"/>
</dbReference>
<reference evidence="2 3" key="1">
    <citation type="submission" date="2022-07" db="EMBL/GenBank/DDBJ databases">
        <title>Methylomonas rivi sp. nov., Methylomonas rosea sp. nov., Methylomonas aureus sp. nov. and Methylomonas subterranea sp. nov., four novel methanotrophs isolated from a freshwater creek and the deep terrestrial subsurface.</title>
        <authorList>
            <person name="Abin C."/>
            <person name="Sankaranarayanan K."/>
            <person name="Garner C."/>
            <person name="Sindelar R."/>
            <person name="Kotary K."/>
            <person name="Garner R."/>
            <person name="Barclay S."/>
            <person name="Lawson P."/>
            <person name="Krumholz L."/>
        </authorList>
    </citation>
    <scope>NUCLEOTIDE SEQUENCE [LARGE SCALE GENOMIC DNA]</scope>
    <source>
        <strain evidence="2 3">SURF-1</strain>
    </source>
</reference>
<comment type="caution">
    <text evidence="2">The sequence shown here is derived from an EMBL/GenBank/DDBJ whole genome shotgun (WGS) entry which is preliminary data.</text>
</comment>
<dbReference type="Pfam" id="PF12961">
    <property type="entry name" value="DUF3850"/>
    <property type="match status" value="1"/>
</dbReference>
<dbReference type="SUPFAM" id="SSF88697">
    <property type="entry name" value="PUA domain-like"/>
    <property type="match status" value="1"/>
</dbReference>
<proteinExistence type="predicted"/>
<dbReference type="Gene3D" id="2.30.130.30">
    <property type="entry name" value="Hypothetical protein"/>
    <property type="match status" value="1"/>
</dbReference>
<organism evidence="2 3">
    <name type="scientific">Methylomonas aurea</name>
    <dbReference type="NCBI Taxonomy" id="2952224"/>
    <lineage>
        <taxon>Bacteria</taxon>
        <taxon>Pseudomonadati</taxon>
        <taxon>Pseudomonadota</taxon>
        <taxon>Gammaproteobacteria</taxon>
        <taxon>Methylococcales</taxon>
        <taxon>Methylococcaceae</taxon>
        <taxon>Methylomonas</taxon>
    </lineage>
</organism>
<protein>
    <submittedName>
        <fullName evidence="2">DUF3850 domain-containing protein</fullName>
    </submittedName>
</protein>
<dbReference type="InterPro" id="IPR039440">
    <property type="entry name" value="DUF3850"/>
</dbReference>
<feature type="domain" description="DUF3850" evidence="1">
    <location>
        <begin position="4"/>
        <end position="85"/>
    </location>
</feature>
<evidence type="ECO:0000313" key="2">
    <source>
        <dbReference type="EMBL" id="MCQ8182205.1"/>
    </source>
</evidence>
<evidence type="ECO:0000259" key="1">
    <source>
        <dbReference type="Pfam" id="PF12961"/>
    </source>
</evidence>
<dbReference type="RefSeq" id="WP_256611496.1">
    <property type="nucleotide sequence ID" value="NZ_JANIBM010000017.1"/>
</dbReference>
<gene>
    <name evidence="2" type="ORF">NP603_13870</name>
</gene>
<keyword evidence="3" id="KW-1185">Reference proteome</keyword>
<accession>A0ABT1UIY5</accession>
<name>A0ABT1UIY5_9GAMM</name>
<dbReference type="EMBL" id="JANIBM010000017">
    <property type="protein sequence ID" value="MCQ8182205.1"/>
    <property type="molecule type" value="Genomic_DNA"/>
</dbReference>
<dbReference type="Proteomes" id="UP001524569">
    <property type="component" value="Unassembled WGS sequence"/>
</dbReference>
<sequence length="90" mass="10619">MKQHRLQCLKTYFEAVLSGDKLFEIRDNRDRGFQKGDSVMLWEYDPDLWNESDKEYGMPTGRHLILDITYVTNFEQKPGFVVFGFGVRHG</sequence>
<evidence type="ECO:0000313" key="3">
    <source>
        <dbReference type="Proteomes" id="UP001524569"/>
    </source>
</evidence>